<protein>
    <submittedName>
        <fullName evidence="1">Uncharacterized protein</fullName>
    </submittedName>
</protein>
<keyword evidence="2" id="KW-1185">Reference proteome</keyword>
<organism evidence="1 2">
    <name type="scientific">Actinacidiphila cocklensis</name>
    <dbReference type="NCBI Taxonomy" id="887465"/>
    <lineage>
        <taxon>Bacteria</taxon>
        <taxon>Bacillati</taxon>
        <taxon>Actinomycetota</taxon>
        <taxon>Actinomycetes</taxon>
        <taxon>Kitasatosporales</taxon>
        <taxon>Streptomycetaceae</taxon>
        <taxon>Actinacidiphila</taxon>
    </lineage>
</organism>
<reference evidence="1" key="1">
    <citation type="submission" date="2021-05" db="EMBL/GenBank/DDBJ databases">
        <authorList>
            <person name="Arsene-Ploetze F."/>
        </authorList>
    </citation>
    <scope>NUCLEOTIDE SEQUENCE</scope>
    <source>
        <strain evidence="1">DSM 42138</strain>
    </source>
</reference>
<dbReference type="RefSeq" id="WP_251487715.1">
    <property type="nucleotide sequence ID" value="NZ_CAJSLV010000046.1"/>
</dbReference>
<evidence type="ECO:0000313" key="1">
    <source>
        <dbReference type="EMBL" id="CAG6392774.1"/>
    </source>
</evidence>
<gene>
    <name evidence="1" type="ORF">SCOCK_180151</name>
</gene>
<sequence length="113" mass="11415">MAALSTHVVPLQGLQLDAQLAAATSGGDDCQTGQGVFLVVKNADASAHTVTLATPQTVDGDLTVSDRTVSVAAGKTSMIPVTDRYRNPGTGRAAITYDGVTSVSVAVIRVSAS</sequence>
<name>A0A9W4GQK7_9ACTN</name>
<accession>A0A9W4GQK7</accession>
<comment type="caution">
    <text evidence="1">The sequence shown here is derived from an EMBL/GenBank/DDBJ whole genome shotgun (WGS) entry which is preliminary data.</text>
</comment>
<dbReference type="EMBL" id="CAJSLV010000046">
    <property type="protein sequence ID" value="CAG6392774.1"/>
    <property type="molecule type" value="Genomic_DNA"/>
</dbReference>
<evidence type="ECO:0000313" key="2">
    <source>
        <dbReference type="Proteomes" id="UP001152519"/>
    </source>
</evidence>
<dbReference type="AlphaFoldDB" id="A0A9W4GQK7"/>
<proteinExistence type="predicted"/>
<dbReference type="Proteomes" id="UP001152519">
    <property type="component" value="Unassembled WGS sequence"/>
</dbReference>